<feature type="transmembrane region" description="Helical" evidence="10">
    <location>
        <begin position="390"/>
        <end position="412"/>
    </location>
</feature>
<keyword evidence="8 10" id="KW-0472">Membrane</keyword>
<keyword evidence="3" id="KW-0633">Potassium transport</keyword>
<feature type="transmembrane region" description="Helical" evidence="10">
    <location>
        <begin position="210"/>
        <end position="233"/>
    </location>
</feature>
<evidence type="ECO:0000313" key="15">
    <source>
        <dbReference type="Proteomes" id="UP000657918"/>
    </source>
</evidence>
<evidence type="ECO:0000259" key="12">
    <source>
        <dbReference type="Pfam" id="PF23256"/>
    </source>
</evidence>
<evidence type="ECO:0000256" key="6">
    <source>
        <dbReference type="ARBA" id="ARBA00022989"/>
    </source>
</evidence>
<evidence type="ECO:0000259" key="13">
    <source>
        <dbReference type="Pfam" id="PF23259"/>
    </source>
</evidence>
<dbReference type="Pfam" id="PF23256">
    <property type="entry name" value="CHX17_2nd"/>
    <property type="match status" value="1"/>
</dbReference>
<feature type="domain" description="Cation/H(+) antiporter C-terminal" evidence="13">
    <location>
        <begin position="642"/>
        <end position="792"/>
    </location>
</feature>
<dbReference type="PANTHER" id="PTHR32468:SF17">
    <property type="entry name" value="CATION_H(+) ANTIPORTER 4"/>
    <property type="match status" value="1"/>
</dbReference>
<comment type="caution">
    <text evidence="14">The sequence shown here is derived from an EMBL/GenBank/DDBJ whole genome shotgun (WGS) entry which is preliminary data.</text>
</comment>
<dbReference type="GO" id="GO:0012505">
    <property type="term" value="C:endomembrane system"/>
    <property type="evidence" value="ECO:0007669"/>
    <property type="project" value="TreeGrafter"/>
</dbReference>
<accession>A0A835K4M7</accession>
<dbReference type="AlphaFoldDB" id="A0A835K4M7"/>
<feature type="transmembrane region" description="Helical" evidence="10">
    <location>
        <begin position="82"/>
        <end position="102"/>
    </location>
</feature>
<feature type="transmembrane region" description="Helical" evidence="10">
    <location>
        <begin position="361"/>
        <end position="384"/>
    </location>
</feature>
<keyword evidence="15" id="KW-1185">Reference proteome</keyword>
<feature type="domain" description="Cation/H(+) antiporter central" evidence="12">
    <location>
        <begin position="502"/>
        <end position="627"/>
    </location>
</feature>
<evidence type="ECO:0000256" key="7">
    <source>
        <dbReference type="ARBA" id="ARBA00023065"/>
    </source>
</evidence>
<dbReference type="PANTHER" id="PTHR32468">
    <property type="entry name" value="CATION/H + ANTIPORTER"/>
    <property type="match status" value="1"/>
</dbReference>
<dbReference type="GO" id="GO:0016020">
    <property type="term" value="C:membrane"/>
    <property type="evidence" value="ECO:0007669"/>
    <property type="project" value="UniProtKB-SubCell"/>
</dbReference>
<name>A0A835K4M7_9ROSI</name>
<dbReference type="Pfam" id="PF23259">
    <property type="entry name" value="CHX17_C"/>
    <property type="match status" value="1"/>
</dbReference>
<keyword evidence="6 10" id="KW-1133">Transmembrane helix</keyword>
<dbReference type="InterPro" id="IPR057290">
    <property type="entry name" value="CHX17_C"/>
</dbReference>
<feature type="transmembrane region" description="Helical" evidence="10">
    <location>
        <begin position="114"/>
        <end position="134"/>
    </location>
</feature>
<evidence type="ECO:0000259" key="11">
    <source>
        <dbReference type="Pfam" id="PF00999"/>
    </source>
</evidence>
<comment type="subcellular location">
    <subcellularLocation>
        <location evidence="1">Membrane</location>
        <topology evidence="1">Multi-pass membrane protein</topology>
    </subcellularLocation>
</comment>
<dbReference type="GO" id="GO:0015297">
    <property type="term" value="F:antiporter activity"/>
    <property type="evidence" value="ECO:0007669"/>
    <property type="project" value="InterPro"/>
</dbReference>
<feature type="transmembrane region" description="Helical" evidence="10">
    <location>
        <begin position="329"/>
        <end position="349"/>
    </location>
</feature>
<evidence type="ECO:0008006" key="16">
    <source>
        <dbReference type="Google" id="ProtNLM"/>
    </source>
</evidence>
<evidence type="ECO:0000256" key="2">
    <source>
        <dbReference type="ARBA" id="ARBA00022448"/>
    </source>
</evidence>
<evidence type="ECO:0000256" key="4">
    <source>
        <dbReference type="ARBA" id="ARBA00022692"/>
    </source>
</evidence>
<proteinExistence type="inferred from homology"/>
<feature type="transmembrane region" description="Helical" evidence="10">
    <location>
        <begin position="245"/>
        <end position="267"/>
    </location>
</feature>
<dbReference type="GO" id="GO:1902600">
    <property type="term" value="P:proton transmembrane transport"/>
    <property type="evidence" value="ECO:0007669"/>
    <property type="project" value="InterPro"/>
</dbReference>
<feature type="transmembrane region" description="Helical" evidence="10">
    <location>
        <begin position="179"/>
        <end position="198"/>
    </location>
</feature>
<organism evidence="14 15">
    <name type="scientific">Salix dunnii</name>
    <dbReference type="NCBI Taxonomy" id="1413687"/>
    <lineage>
        <taxon>Eukaryota</taxon>
        <taxon>Viridiplantae</taxon>
        <taxon>Streptophyta</taxon>
        <taxon>Embryophyta</taxon>
        <taxon>Tracheophyta</taxon>
        <taxon>Spermatophyta</taxon>
        <taxon>Magnoliopsida</taxon>
        <taxon>eudicotyledons</taxon>
        <taxon>Gunneridae</taxon>
        <taxon>Pentapetalae</taxon>
        <taxon>rosids</taxon>
        <taxon>fabids</taxon>
        <taxon>Malpighiales</taxon>
        <taxon>Salicaceae</taxon>
        <taxon>Saliceae</taxon>
        <taxon>Salix</taxon>
    </lineage>
</organism>
<gene>
    <name evidence="14" type="ORF">SADUNF_Sadunf06G0139100</name>
</gene>
<evidence type="ECO:0000313" key="14">
    <source>
        <dbReference type="EMBL" id="KAF9680605.1"/>
    </source>
</evidence>
<keyword evidence="7" id="KW-0406">Ion transport</keyword>
<sequence>MESLRKSSNIFVNSTGSYQEKQTCFLLPPKINSLGLTKFFVEGQEDDDMLGYLMPNIQLQMTVIFFITQAFHFGLKRLGFSALISQILAGIIFSPVIFKSNISKNLFTKESLEPFGIISVIGFQFFMFLSGVKSDVNMLKSLGRKVWSIGSLSVFLPLLLGLGVLQVKTDRETSFFVNYAAATSYSMTSFPVIVTLLTELKLLNSELGRLGLSTAQVSDVFSLFLIFFMSVLKVISQNNNGREDIFIIVGFIVFVVGIVKPALHSLVQKLRNGMPMKDIYIYLIMSLFLGSVFLSHYYGQSAIYAPYIIGLAVPSGPPLGSALVEKFEVVSGLFLPLFVTTCGMRFDLVETKFTAAISIPAAVAIVVITLSKFLICFVSHLYFWKLPKSNAAAFALVMCSRGVVELAFYTFLGDQEIIKDESFVFMLFMVVLFSGLIPLFVTYLYNPTKSYAGNHMRSLTHSDSNSELQIISCIHAPGDVTAVIRLLDASCGGDSSIAVTVLHHMKLVAQSTPIFISHRKERQILCEYIYSVNVINLFNEFEQNSRGSVSVNAVTAVSPPMLMHGDIYTVAVDKLASLIIIPFHIRWWKQDGTVESEDHALRELNCRVLENAPCSVAILVDRCHNIPRKPVNKDNELSLTYDVAMIFLGGKDDREALSFAIRMAEDTRVRLSVVHLLGPNNSVSGGNEGVKIDCLDFESTHDYMAMRDVKEREYIAYREVVSEDAAATASIVKSMVDEHELIIVGRRNMENDIPQTAGLKEWCEYPELGDLGDLILSNETRSTSSLFVVQKQQQKNALN</sequence>
<evidence type="ECO:0000256" key="9">
    <source>
        <dbReference type="ARBA" id="ARBA00038341"/>
    </source>
</evidence>
<feature type="transmembrane region" description="Helical" evidence="10">
    <location>
        <begin position="279"/>
        <end position="298"/>
    </location>
</feature>
<keyword evidence="2" id="KW-0813">Transport</keyword>
<dbReference type="OrthoDB" id="1938353at2759"/>
<dbReference type="InterPro" id="IPR038770">
    <property type="entry name" value="Na+/solute_symporter_sf"/>
</dbReference>
<feature type="transmembrane region" description="Helical" evidence="10">
    <location>
        <begin position="146"/>
        <end position="167"/>
    </location>
</feature>
<comment type="similarity">
    <text evidence="9">Belongs to the monovalent cation:proton antiporter 2 (CPA2) transporter (TC 2.A.37) family. CHX (TC 2.A.37.4) subfamily.</text>
</comment>
<evidence type="ECO:0000256" key="10">
    <source>
        <dbReference type="SAM" id="Phobius"/>
    </source>
</evidence>
<evidence type="ECO:0000256" key="5">
    <source>
        <dbReference type="ARBA" id="ARBA00022958"/>
    </source>
</evidence>
<dbReference type="GO" id="GO:0006813">
    <property type="term" value="P:potassium ion transport"/>
    <property type="evidence" value="ECO:0007669"/>
    <property type="project" value="UniProtKB-KW"/>
</dbReference>
<dbReference type="InterPro" id="IPR057291">
    <property type="entry name" value="CHX17_2nd"/>
</dbReference>
<evidence type="ECO:0000256" key="8">
    <source>
        <dbReference type="ARBA" id="ARBA00023136"/>
    </source>
</evidence>
<dbReference type="InterPro" id="IPR006153">
    <property type="entry name" value="Cation/H_exchanger_TM"/>
</dbReference>
<dbReference type="GO" id="GO:0006885">
    <property type="term" value="P:regulation of pH"/>
    <property type="evidence" value="ECO:0007669"/>
    <property type="project" value="TreeGrafter"/>
</dbReference>
<dbReference type="EMBL" id="JADGMS010000006">
    <property type="protein sequence ID" value="KAF9680605.1"/>
    <property type="molecule type" value="Genomic_DNA"/>
</dbReference>
<dbReference type="InterPro" id="IPR050794">
    <property type="entry name" value="CPA2_transporter"/>
</dbReference>
<feature type="transmembrane region" description="Helical" evidence="10">
    <location>
        <begin position="424"/>
        <end position="445"/>
    </location>
</feature>
<evidence type="ECO:0000256" key="3">
    <source>
        <dbReference type="ARBA" id="ARBA00022538"/>
    </source>
</evidence>
<reference evidence="14 15" key="1">
    <citation type="submission" date="2020-10" db="EMBL/GenBank/DDBJ databases">
        <title>Plant Genome Project.</title>
        <authorList>
            <person name="Zhang R.-G."/>
        </authorList>
    </citation>
    <scope>NUCLEOTIDE SEQUENCE [LARGE SCALE GENOMIC DNA]</scope>
    <source>
        <strain evidence="14">FAFU-HL-1</strain>
        <tissue evidence="14">Leaf</tissue>
    </source>
</reference>
<dbReference type="Pfam" id="PF00999">
    <property type="entry name" value="Na_H_Exchanger"/>
    <property type="match status" value="1"/>
</dbReference>
<evidence type="ECO:0000256" key="1">
    <source>
        <dbReference type="ARBA" id="ARBA00004141"/>
    </source>
</evidence>
<protein>
    <recommendedName>
        <fullName evidence="16">Cation/H+ exchanger domain-containing protein</fullName>
    </recommendedName>
</protein>
<keyword evidence="5" id="KW-0630">Potassium</keyword>
<dbReference type="Gene3D" id="1.20.1530.20">
    <property type="match status" value="1"/>
</dbReference>
<keyword evidence="4 10" id="KW-0812">Transmembrane</keyword>
<dbReference type="Proteomes" id="UP000657918">
    <property type="component" value="Unassembled WGS sequence"/>
</dbReference>
<feature type="domain" description="Cation/H+ exchanger transmembrane" evidence="11">
    <location>
        <begin position="66"/>
        <end position="437"/>
    </location>
</feature>